<comment type="caution">
    <text evidence="1">The sequence shown here is derived from an EMBL/GenBank/DDBJ whole genome shotgun (WGS) entry which is preliminary data.</text>
</comment>
<accession>A0A401Q213</accession>
<dbReference type="AlphaFoldDB" id="A0A401Q213"/>
<gene>
    <name evidence="1" type="ORF">scyTo_0021287</name>
</gene>
<proteinExistence type="predicted"/>
<organism evidence="1 2">
    <name type="scientific">Scyliorhinus torazame</name>
    <name type="common">Cloudy catshark</name>
    <name type="synonym">Catulus torazame</name>
    <dbReference type="NCBI Taxonomy" id="75743"/>
    <lineage>
        <taxon>Eukaryota</taxon>
        <taxon>Metazoa</taxon>
        <taxon>Chordata</taxon>
        <taxon>Craniata</taxon>
        <taxon>Vertebrata</taxon>
        <taxon>Chondrichthyes</taxon>
        <taxon>Elasmobranchii</taxon>
        <taxon>Galeomorphii</taxon>
        <taxon>Galeoidea</taxon>
        <taxon>Carcharhiniformes</taxon>
        <taxon>Scyliorhinidae</taxon>
        <taxon>Scyliorhinus</taxon>
    </lineage>
</organism>
<keyword evidence="2" id="KW-1185">Reference proteome</keyword>
<evidence type="ECO:0000313" key="1">
    <source>
        <dbReference type="EMBL" id="GCB79363.1"/>
    </source>
</evidence>
<feature type="non-terminal residue" evidence="1">
    <location>
        <position position="1"/>
    </location>
</feature>
<feature type="non-terminal residue" evidence="1">
    <location>
        <position position="179"/>
    </location>
</feature>
<dbReference type="EMBL" id="BFAA01018589">
    <property type="protein sequence ID" value="GCB79363.1"/>
    <property type="molecule type" value="Genomic_DNA"/>
</dbReference>
<evidence type="ECO:0000313" key="2">
    <source>
        <dbReference type="Proteomes" id="UP000288216"/>
    </source>
</evidence>
<dbReference type="OrthoDB" id="5980716at2759"/>
<reference evidence="1 2" key="1">
    <citation type="journal article" date="2018" name="Nat. Ecol. Evol.">
        <title>Shark genomes provide insights into elasmobranch evolution and the origin of vertebrates.</title>
        <authorList>
            <person name="Hara Y"/>
            <person name="Yamaguchi K"/>
            <person name="Onimaru K"/>
            <person name="Kadota M"/>
            <person name="Koyanagi M"/>
            <person name="Keeley SD"/>
            <person name="Tatsumi K"/>
            <person name="Tanaka K"/>
            <person name="Motone F"/>
            <person name="Kageyama Y"/>
            <person name="Nozu R"/>
            <person name="Adachi N"/>
            <person name="Nishimura O"/>
            <person name="Nakagawa R"/>
            <person name="Tanegashima C"/>
            <person name="Kiyatake I"/>
            <person name="Matsumoto R"/>
            <person name="Murakumo K"/>
            <person name="Nishida K"/>
            <person name="Terakita A"/>
            <person name="Kuratani S"/>
            <person name="Sato K"/>
            <person name="Hyodo S Kuraku.S."/>
        </authorList>
    </citation>
    <scope>NUCLEOTIDE SEQUENCE [LARGE SCALE GENOMIC DNA]</scope>
</reference>
<protein>
    <submittedName>
        <fullName evidence="1">Uncharacterized protein</fullName>
    </submittedName>
</protein>
<dbReference type="Proteomes" id="UP000288216">
    <property type="component" value="Unassembled WGS sequence"/>
</dbReference>
<sequence length="179" mass="20945">VPGFHLNEDILDEPGAVNQTAANLTVKHFELPPKPKTVLNTKLGKHVYYTENVFEQELYAGSSSIVYHHGEKYKERIIMDNLSEYQKHLQERYPPMPVEWTEDKEDQDKRKIPEGSKRISKGLRRWTALPTLADYTAEQGLKLPDYDLVEKKVKRSLKTREELQVMRNMVTGWIKAWHI</sequence>
<name>A0A401Q213_SCYTO</name>